<sequence>MTGLGAAAAGAFFPAASPSMAVAPMVGSGPVLAAVGWPATTAAWYTIAADALTPGFAVAIYPTVAPVSTTLGSTDVVAVDAALAASLAIAKTTAAAAQERERATALVWKSVC</sequence>
<proteinExistence type="predicted"/>
<reference evidence="1" key="1">
    <citation type="journal article" date="2021" name="bioRxiv">
        <title>Whole Genome Assembly and Annotation of Northern Wild Rice, Zizania palustris L., Supports a Whole Genome Duplication in the Zizania Genus.</title>
        <authorList>
            <person name="Haas M."/>
            <person name="Kono T."/>
            <person name="Macchietto M."/>
            <person name="Millas R."/>
            <person name="McGilp L."/>
            <person name="Shao M."/>
            <person name="Duquette J."/>
            <person name="Hirsch C.N."/>
            <person name="Kimball J."/>
        </authorList>
    </citation>
    <scope>NUCLEOTIDE SEQUENCE</scope>
    <source>
        <tissue evidence="1">Fresh leaf tissue</tissue>
    </source>
</reference>
<dbReference type="AlphaFoldDB" id="A0A8J5VZ74"/>
<accession>A0A8J5VZ74</accession>
<evidence type="ECO:0000313" key="1">
    <source>
        <dbReference type="EMBL" id="KAG8064833.1"/>
    </source>
</evidence>
<dbReference type="Proteomes" id="UP000729402">
    <property type="component" value="Unassembled WGS sequence"/>
</dbReference>
<name>A0A8J5VZ74_ZIZPA</name>
<comment type="caution">
    <text evidence="1">The sequence shown here is derived from an EMBL/GenBank/DDBJ whole genome shotgun (WGS) entry which is preliminary data.</text>
</comment>
<gene>
    <name evidence="1" type="ORF">GUJ93_ZPchr0004g39082</name>
</gene>
<reference evidence="1" key="2">
    <citation type="submission" date="2021-02" db="EMBL/GenBank/DDBJ databases">
        <authorList>
            <person name="Kimball J.A."/>
            <person name="Haas M.W."/>
            <person name="Macchietto M."/>
            <person name="Kono T."/>
            <person name="Duquette J."/>
            <person name="Shao M."/>
        </authorList>
    </citation>
    <scope>NUCLEOTIDE SEQUENCE</scope>
    <source>
        <tissue evidence="1">Fresh leaf tissue</tissue>
    </source>
</reference>
<evidence type="ECO:0000313" key="2">
    <source>
        <dbReference type="Proteomes" id="UP000729402"/>
    </source>
</evidence>
<protein>
    <submittedName>
        <fullName evidence="1">Uncharacterized protein</fullName>
    </submittedName>
</protein>
<organism evidence="1 2">
    <name type="scientific">Zizania palustris</name>
    <name type="common">Northern wild rice</name>
    <dbReference type="NCBI Taxonomy" id="103762"/>
    <lineage>
        <taxon>Eukaryota</taxon>
        <taxon>Viridiplantae</taxon>
        <taxon>Streptophyta</taxon>
        <taxon>Embryophyta</taxon>
        <taxon>Tracheophyta</taxon>
        <taxon>Spermatophyta</taxon>
        <taxon>Magnoliopsida</taxon>
        <taxon>Liliopsida</taxon>
        <taxon>Poales</taxon>
        <taxon>Poaceae</taxon>
        <taxon>BOP clade</taxon>
        <taxon>Oryzoideae</taxon>
        <taxon>Oryzeae</taxon>
        <taxon>Zizaniinae</taxon>
        <taxon>Zizania</taxon>
    </lineage>
</organism>
<keyword evidence="2" id="KW-1185">Reference proteome</keyword>
<dbReference type="EMBL" id="JAAALK010000285">
    <property type="protein sequence ID" value="KAG8064833.1"/>
    <property type="molecule type" value="Genomic_DNA"/>
</dbReference>